<dbReference type="EMBL" id="KI546092">
    <property type="protein sequence ID" value="EST45548.1"/>
    <property type="molecule type" value="Genomic_DNA"/>
</dbReference>
<dbReference type="InterPro" id="IPR037275">
    <property type="entry name" value="Znf_CTCHY_sf"/>
</dbReference>
<dbReference type="GO" id="GO:0061630">
    <property type="term" value="F:ubiquitin protein ligase activity"/>
    <property type="evidence" value="ECO:0007669"/>
    <property type="project" value="TreeGrafter"/>
</dbReference>
<dbReference type="Proteomes" id="UP000018208">
    <property type="component" value="Unassembled WGS sequence"/>
</dbReference>
<keyword evidence="1" id="KW-0862">Zinc</keyword>
<dbReference type="SUPFAM" id="SSF57850">
    <property type="entry name" value="RING/U-box"/>
    <property type="match status" value="1"/>
</dbReference>
<dbReference type="VEuPathDB" id="GiardiaDB:SS50377_28336"/>
<dbReference type="AlphaFoldDB" id="V6LMV2"/>
<dbReference type="InterPro" id="IPR017921">
    <property type="entry name" value="Znf_CTCHY"/>
</dbReference>
<dbReference type="PANTHER" id="PTHR21319">
    <property type="entry name" value="RING FINGER AND CHY ZINC FINGER DOMAIN-CONTAINING PROTEIN 1"/>
    <property type="match status" value="1"/>
</dbReference>
<dbReference type="InterPro" id="IPR013083">
    <property type="entry name" value="Znf_RING/FYVE/PHD"/>
</dbReference>
<dbReference type="GO" id="GO:0006511">
    <property type="term" value="P:ubiquitin-dependent protein catabolic process"/>
    <property type="evidence" value="ECO:0007669"/>
    <property type="project" value="TreeGrafter"/>
</dbReference>
<evidence type="ECO:0000313" key="6">
    <source>
        <dbReference type="Proteomes" id="UP000018208"/>
    </source>
</evidence>
<keyword evidence="1" id="KW-0863">Zinc-finger</keyword>
<dbReference type="InterPro" id="IPR001841">
    <property type="entry name" value="Znf_RING"/>
</dbReference>
<evidence type="ECO:0000313" key="5">
    <source>
        <dbReference type="EMBL" id="KAH0570358.1"/>
    </source>
</evidence>
<gene>
    <name evidence="4" type="ORF">SS50377_14514</name>
    <name evidence="5" type="ORF">SS50377_28336</name>
</gene>
<dbReference type="GO" id="GO:0008270">
    <property type="term" value="F:zinc ion binding"/>
    <property type="evidence" value="ECO:0007669"/>
    <property type="project" value="UniProtKB-KW"/>
</dbReference>
<reference evidence="4 5" key="1">
    <citation type="journal article" date="2014" name="PLoS Genet.">
        <title>The Genome of Spironucleus salmonicida Highlights a Fish Pathogen Adapted to Fluctuating Environments.</title>
        <authorList>
            <person name="Xu F."/>
            <person name="Jerlstrom-Hultqvist J."/>
            <person name="Einarsson E."/>
            <person name="Astvaldsson A."/>
            <person name="Svard S.G."/>
            <person name="Andersson J.O."/>
        </authorList>
    </citation>
    <scope>NUCLEOTIDE SEQUENCE</scope>
    <source>
        <strain evidence="5">ATCC 50377</strain>
    </source>
</reference>
<dbReference type="GO" id="GO:0005634">
    <property type="term" value="C:nucleus"/>
    <property type="evidence" value="ECO:0007669"/>
    <property type="project" value="TreeGrafter"/>
</dbReference>
<feature type="domain" description="RING-type" evidence="2">
    <location>
        <begin position="71"/>
        <end position="114"/>
    </location>
</feature>
<evidence type="ECO:0000259" key="3">
    <source>
        <dbReference type="PROSITE" id="PS51270"/>
    </source>
</evidence>
<sequence>MYGLQFGKYCCLDCRLICDLGDENKPIFHSKDQNQCAIGIQAQSIYCDKCNWCYHMNYFADHQCRKSYGNCCCCLEDLDNSNKPKIALKCSHCIHLHCQQMILEGNDIKCPVCRKSMLCEEQIDDYKYQFQKLQDMYFFYSNQAVYGCYDCDERFEIFEHPVGVFCMYCQTPNCYLVERLHESFVDLKILTVEICRGRMLFYFHKLEFKNQIQVYFDYILVIFSANIYLKIIVDGQIIIHREEILLITHMQLKISKKILLLYKYYFYLQRQFLIQSLLIIAQILNDQHDFIFYYVSILQYLKFSSNTQLIYIFKKILYFQCQLFFVCQPYNFINTNKKQIISILYKAE</sequence>
<keyword evidence="1" id="KW-0479">Metal-binding</keyword>
<dbReference type="SUPFAM" id="SSF161245">
    <property type="entry name" value="Zinc hairpin stack"/>
    <property type="match status" value="1"/>
</dbReference>
<proteinExistence type="predicted"/>
<accession>V6LMV2</accession>
<evidence type="ECO:0000313" key="4">
    <source>
        <dbReference type="EMBL" id="EST45548.1"/>
    </source>
</evidence>
<keyword evidence="6" id="KW-1185">Reference proteome</keyword>
<name>V6LMV2_9EUKA</name>
<dbReference type="PROSITE" id="PS51270">
    <property type="entry name" value="ZF_CTCHY"/>
    <property type="match status" value="1"/>
</dbReference>
<feature type="domain" description="CTCHY-type" evidence="3">
    <location>
        <begin position="6"/>
        <end position="72"/>
    </location>
</feature>
<organism evidence="4">
    <name type="scientific">Spironucleus salmonicida</name>
    <dbReference type="NCBI Taxonomy" id="348837"/>
    <lineage>
        <taxon>Eukaryota</taxon>
        <taxon>Metamonada</taxon>
        <taxon>Diplomonadida</taxon>
        <taxon>Hexamitidae</taxon>
        <taxon>Hexamitinae</taxon>
        <taxon>Spironucleus</taxon>
    </lineage>
</organism>
<evidence type="ECO:0000259" key="2">
    <source>
        <dbReference type="PROSITE" id="PS50089"/>
    </source>
</evidence>
<reference evidence="5" key="2">
    <citation type="submission" date="2020-12" db="EMBL/GenBank/DDBJ databases">
        <title>New Spironucleus salmonicida genome in near-complete chromosomes.</title>
        <authorList>
            <person name="Xu F."/>
            <person name="Kurt Z."/>
            <person name="Jimenez-Gonzalez A."/>
            <person name="Astvaldsson A."/>
            <person name="Andersson J.O."/>
            <person name="Svard S.G."/>
        </authorList>
    </citation>
    <scope>NUCLEOTIDE SEQUENCE</scope>
    <source>
        <strain evidence="5">ATCC 50377</strain>
    </source>
</reference>
<protein>
    <submittedName>
        <fullName evidence="4">RING finger domain-containing protein</fullName>
    </submittedName>
</protein>
<dbReference type="GO" id="GO:0016567">
    <property type="term" value="P:protein ubiquitination"/>
    <property type="evidence" value="ECO:0007669"/>
    <property type="project" value="TreeGrafter"/>
</dbReference>
<dbReference type="Gene3D" id="3.30.40.10">
    <property type="entry name" value="Zinc/RING finger domain, C3HC4 (zinc finger)"/>
    <property type="match status" value="1"/>
</dbReference>
<dbReference type="EMBL" id="AUWU02000008">
    <property type="protein sequence ID" value="KAH0570358.1"/>
    <property type="molecule type" value="Genomic_DNA"/>
</dbReference>
<dbReference type="PROSITE" id="PS50089">
    <property type="entry name" value="ZF_RING_2"/>
    <property type="match status" value="1"/>
</dbReference>
<evidence type="ECO:0000256" key="1">
    <source>
        <dbReference type="PROSITE-ProRule" id="PRU00175"/>
    </source>
</evidence>
<dbReference type="PANTHER" id="PTHR21319:SF53">
    <property type="entry name" value="RING FINGER AND CHY ZINC FINGER DOMAIN-CONTAINING PROTEIN 1"/>
    <property type="match status" value="1"/>
</dbReference>
<dbReference type="OrthoDB" id="9411774at2759"/>